<dbReference type="EMBL" id="JAIWYP010000014">
    <property type="protein sequence ID" value="KAH3710474.1"/>
    <property type="molecule type" value="Genomic_DNA"/>
</dbReference>
<organism evidence="1 2">
    <name type="scientific">Dreissena polymorpha</name>
    <name type="common">Zebra mussel</name>
    <name type="synonym">Mytilus polymorpha</name>
    <dbReference type="NCBI Taxonomy" id="45954"/>
    <lineage>
        <taxon>Eukaryota</taxon>
        <taxon>Metazoa</taxon>
        <taxon>Spiralia</taxon>
        <taxon>Lophotrochozoa</taxon>
        <taxon>Mollusca</taxon>
        <taxon>Bivalvia</taxon>
        <taxon>Autobranchia</taxon>
        <taxon>Heteroconchia</taxon>
        <taxon>Euheterodonta</taxon>
        <taxon>Imparidentia</taxon>
        <taxon>Neoheterodontei</taxon>
        <taxon>Myida</taxon>
        <taxon>Dreissenoidea</taxon>
        <taxon>Dreissenidae</taxon>
        <taxon>Dreissena</taxon>
    </lineage>
</organism>
<accession>A0A9D3Z5B0</accession>
<protein>
    <submittedName>
        <fullName evidence="1">Uncharacterized protein</fullName>
    </submittedName>
</protein>
<reference evidence="1" key="1">
    <citation type="journal article" date="2019" name="bioRxiv">
        <title>The Genome of the Zebra Mussel, Dreissena polymorpha: A Resource for Invasive Species Research.</title>
        <authorList>
            <person name="McCartney M.A."/>
            <person name="Auch B."/>
            <person name="Kono T."/>
            <person name="Mallez S."/>
            <person name="Zhang Y."/>
            <person name="Obille A."/>
            <person name="Becker A."/>
            <person name="Abrahante J.E."/>
            <person name="Garbe J."/>
            <person name="Badalamenti J.P."/>
            <person name="Herman A."/>
            <person name="Mangelson H."/>
            <person name="Liachko I."/>
            <person name="Sullivan S."/>
            <person name="Sone E.D."/>
            <person name="Koren S."/>
            <person name="Silverstein K.A.T."/>
            <person name="Beckman K.B."/>
            <person name="Gohl D.M."/>
        </authorList>
    </citation>
    <scope>NUCLEOTIDE SEQUENCE</scope>
    <source>
        <strain evidence="1">Duluth1</strain>
        <tissue evidence="1">Whole animal</tissue>
    </source>
</reference>
<comment type="caution">
    <text evidence="1">The sequence shown here is derived from an EMBL/GenBank/DDBJ whole genome shotgun (WGS) entry which is preliminary data.</text>
</comment>
<reference evidence="1" key="2">
    <citation type="submission" date="2020-11" db="EMBL/GenBank/DDBJ databases">
        <authorList>
            <person name="McCartney M.A."/>
            <person name="Auch B."/>
            <person name="Kono T."/>
            <person name="Mallez S."/>
            <person name="Becker A."/>
            <person name="Gohl D.M."/>
            <person name="Silverstein K.A.T."/>
            <person name="Koren S."/>
            <person name="Bechman K.B."/>
            <person name="Herman A."/>
            <person name="Abrahante J.E."/>
            <person name="Garbe J."/>
        </authorList>
    </citation>
    <scope>NUCLEOTIDE SEQUENCE</scope>
    <source>
        <strain evidence="1">Duluth1</strain>
        <tissue evidence="1">Whole animal</tissue>
    </source>
</reference>
<name>A0A9D3Z5B0_DREPO</name>
<dbReference type="Proteomes" id="UP000828390">
    <property type="component" value="Unassembled WGS sequence"/>
</dbReference>
<gene>
    <name evidence="1" type="ORF">DPMN_069958</name>
</gene>
<proteinExistence type="predicted"/>
<keyword evidence="2" id="KW-1185">Reference proteome</keyword>
<dbReference type="AlphaFoldDB" id="A0A9D3Z5B0"/>
<evidence type="ECO:0000313" key="1">
    <source>
        <dbReference type="EMBL" id="KAH3710474.1"/>
    </source>
</evidence>
<sequence>MVIIESHSAALNSYPLIPNNYHTNKVLDSPHFSVTKPNIPPINSTSYLSWGEIFLHCKYRPLCTCLSFPLDLCEASGNSNQAVKRFLQIKLQFQRLSN</sequence>
<evidence type="ECO:0000313" key="2">
    <source>
        <dbReference type="Proteomes" id="UP000828390"/>
    </source>
</evidence>